<evidence type="ECO:0000313" key="5">
    <source>
        <dbReference type="Proteomes" id="UP000824280"/>
    </source>
</evidence>
<dbReference type="EMBL" id="CP081297">
    <property type="protein sequence ID" value="QZD87263.1"/>
    <property type="molecule type" value="Genomic_DNA"/>
</dbReference>
<dbReference type="InterPro" id="IPR025669">
    <property type="entry name" value="AAA_dom"/>
</dbReference>
<sequence>MTDFSDIYETDNGMTLPDGVHVFARDAALGNVTILEDTVVMHRIEPTDALPETAVRQASIAVVEIDSANPASLARLEMLRSMRPDMPVIAGLAAAPVSMVRSLLRKGVSDVLELPFSSEELVAAIIDVARSSAPAPSPVKLAPVVAVLGTAGGTGATTVATQLAPLLSAHMEQGGRTALMDLSLQSGDAAAYLDVRPRTAINHLFDAIGRIDDDMIRSVAIQCEGDVDLLAAPEDIEPIESVPAETINRIITETRKRYSCVVLDMPSTLTNWAMPILLSADVVVLVGVGRISALRHVKRKLSLLQMLGRDRNSISIVLNKTEGGLFKRSDVSQMEEVLNHEVEQILDSDPALIDEAQLQGRHVSSLQKRSRLAKQFAELASSVSQKIEKDV</sequence>
<dbReference type="Pfam" id="PF13614">
    <property type="entry name" value="AAA_31"/>
    <property type="match status" value="1"/>
</dbReference>
<dbReference type="InterPro" id="IPR050625">
    <property type="entry name" value="ParA/MinD_ATPase"/>
</dbReference>
<dbReference type="Gene3D" id="3.40.50.2300">
    <property type="match status" value="1"/>
</dbReference>
<dbReference type="SUPFAM" id="SSF52540">
    <property type="entry name" value="P-loop containing nucleoside triphosphate hydrolases"/>
    <property type="match status" value="1"/>
</dbReference>
<reference evidence="4 5" key="1">
    <citation type="submission" date="2021-08" db="EMBL/GenBank/DDBJ databases">
        <title>Comparative Genomics Analysis of the Genus Qipengyuania Reveals Extensive Genetic Diversity and Metabolic Versatility, Including the Description of Fifteen Novel Species.</title>
        <authorList>
            <person name="Liu Y."/>
        </authorList>
    </citation>
    <scope>NUCLEOTIDE SEQUENCE [LARGE SCALE GENOMIC DNA]</scope>
    <source>
        <strain evidence="4 5">1XM2-8</strain>
    </source>
</reference>
<organism evidence="4 5">
    <name type="scientific">Qipengyuania psychrotolerans</name>
    <dbReference type="NCBI Taxonomy" id="2867238"/>
    <lineage>
        <taxon>Bacteria</taxon>
        <taxon>Pseudomonadati</taxon>
        <taxon>Pseudomonadota</taxon>
        <taxon>Alphaproteobacteria</taxon>
        <taxon>Sphingomonadales</taxon>
        <taxon>Erythrobacteraceae</taxon>
        <taxon>Qipengyuania</taxon>
    </lineage>
</organism>
<dbReference type="PANTHER" id="PTHR43384">
    <property type="entry name" value="SEPTUM SITE-DETERMINING PROTEIN MIND HOMOLOG, CHLOROPLASTIC-RELATED"/>
    <property type="match status" value="1"/>
</dbReference>
<feature type="domain" description="AAA" evidence="3">
    <location>
        <begin position="144"/>
        <end position="293"/>
    </location>
</feature>
<dbReference type="Gene3D" id="3.40.50.300">
    <property type="entry name" value="P-loop containing nucleotide triphosphate hydrolases"/>
    <property type="match status" value="1"/>
</dbReference>
<keyword evidence="1" id="KW-0547">Nucleotide-binding</keyword>
<name>A0ABX8ZE74_9SPHN</name>
<dbReference type="InterPro" id="IPR027417">
    <property type="entry name" value="P-loop_NTPase"/>
</dbReference>
<dbReference type="InterPro" id="IPR011006">
    <property type="entry name" value="CheY-like_superfamily"/>
</dbReference>
<dbReference type="SUPFAM" id="SSF52172">
    <property type="entry name" value="CheY-like"/>
    <property type="match status" value="1"/>
</dbReference>
<evidence type="ECO:0000259" key="3">
    <source>
        <dbReference type="Pfam" id="PF13614"/>
    </source>
</evidence>
<protein>
    <submittedName>
        <fullName evidence="4">AAA family ATPase</fullName>
    </submittedName>
</protein>
<evidence type="ECO:0000256" key="1">
    <source>
        <dbReference type="ARBA" id="ARBA00022741"/>
    </source>
</evidence>
<proteinExistence type="predicted"/>
<gene>
    <name evidence="4" type="ORF">K3166_00675</name>
</gene>
<accession>A0ABX8ZE74</accession>
<dbReference type="PANTHER" id="PTHR43384:SF6">
    <property type="entry name" value="SEPTUM SITE-DETERMINING PROTEIN MIND HOMOLOG, CHLOROPLASTIC"/>
    <property type="match status" value="1"/>
</dbReference>
<evidence type="ECO:0000256" key="2">
    <source>
        <dbReference type="ARBA" id="ARBA00022840"/>
    </source>
</evidence>
<dbReference type="RefSeq" id="WP_221422802.1">
    <property type="nucleotide sequence ID" value="NZ_CP081297.1"/>
</dbReference>
<keyword evidence="5" id="KW-1185">Reference proteome</keyword>
<keyword evidence="2" id="KW-0067">ATP-binding</keyword>
<evidence type="ECO:0000313" key="4">
    <source>
        <dbReference type="EMBL" id="QZD87263.1"/>
    </source>
</evidence>
<dbReference type="Proteomes" id="UP000824280">
    <property type="component" value="Chromosome"/>
</dbReference>